<evidence type="ECO:0000313" key="2">
    <source>
        <dbReference type="Proteomes" id="UP000596092"/>
    </source>
</evidence>
<dbReference type="PANTHER" id="PTHR43293:SF3">
    <property type="entry name" value="CHOLESTEROL RING-CLEAVING HYDROLASE IPDB SUBUNIT"/>
    <property type="match status" value="1"/>
</dbReference>
<dbReference type="PANTHER" id="PTHR43293">
    <property type="entry name" value="ACETATE COA-TRANSFERASE YDIF"/>
    <property type="match status" value="1"/>
</dbReference>
<dbReference type="KEGG" id="dog:HP555_09570"/>
<dbReference type="Proteomes" id="UP000596092">
    <property type="component" value="Chromosome"/>
</dbReference>
<organism evidence="1 2">
    <name type="scientific">Desulfobulbus oligotrophicus</name>
    <dbReference type="NCBI Taxonomy" id="1909699"/>
    <lineage>
        <taxon>Bacteria</taxon>
        <taxon>Pseudomonadati</taxon>
        <taxon>Thermodesulfobacteriota</taxon>
        <taxon>Desulfobulbia</taxon>
        <taxon>Desulfobulbales</taxon>
        <taxon>Desulfobulbaceae</taxon>
        <taxon>Desulfobulbus</taxon>
    </lineage>
</organism>
<dbReference type="AlphaFoldDB" id="A0A7T5VDT5"/>
<dbReference type="InterPro" id="IPR037171">
    <property type="entry name" value="NagB/RpiA_transferase-like"/>
</dbReference>
<keyword evidence="1" id="KW-0808">Transferase</keyword>
<dbReference type="SUPFAM" id="SSF100950">
    <property type="entry name" value="NagB/RpiA/CoA transferase-like"/>
    <property type="match status" value="1"/>
</dbReference>
<dbReference type="Gene3D" id="3.40.1080.10">
    <property type="entry name" value="Glutaconate Coenzyme A-transferase"/>
    <property type="match status" value="1"/>
</dbReference>
<keyword evidence="2" id="KW-1185">Reference proteome</keyword>
<dbReference type="InterPro" id="IPR004165">
    <property type="entry name" value="CoA_trans_fam_I"/>
</dbReference>
<dbReference type="SMART" id="SM00882">
    <property type="entry name" value="CoA_trans"/>
    <property type="match status" value="1"/>
</dbReference>
<dbReference type="EMBL" id="CP054140">
    <property type="protein sequence ID" value="QQG66100.1"/>
    <property type="molecule type" value="Genomic_DNA"/>
</dbReference>
<dbReference type="GO" id="GO:0008410">
    <property type="term" value="F:CoA-transferase activity"/>
    <property type="evidence" value="ECO:0007669"/>
    <property type="project" value="InterPro"/>
</dbReference>
<name>A0A7T5VDT5_9BACT</name>
<dbReference type="Pfam" id="PF01144">
    <property type="entry name" value="CoA_trans"/>
    <property type="match status" value="1"/>
</dbReference>
<accession>A0A7T5VDT5</accession>
<dbReference type="RefSeq" id="WP_199261910.1">
    <property type="nucleotide sequence ID" value="NZ_CP054140.1"/>
</dbReference>
<protein>
    <submittedName>
        <fullName evidence="1">Glutaconate CoA-transferase</fullName>
    </submittedName>
</protein>
<gene>
    <name evidence="1" type="ORF">HP555_09570</name>
</gene>
<evidence type="ECO:0000313" key="1">
    <source>
        <dbReference type="EMBL" id="QQG66100.1"/>
    </source>
</evidence>
<proteinExistence type="predicted"/>
<sequence length="265" mass="28875">MTAPVEVSPFEMIAYTGSRVLEDNTVVFVGTGLPIIAAMHAQLTHAPNLNMIFEAGAFASILEQGMPMSVGDTRAFRKACFAKGLCAAFELTQRGYSDYAFIGGAQIDQFGNVCSTYEGGDYLKPRVRFPGSGGAGAMAANCEKTIAIMALEKRRFVKKVDFITSIGFGDGSPDYREKAGVLGSGPYRVITNQALFGFDKATRKMMLLEYLPGKSPEAIQELVDFELIIAPDVKEMALPTKEDLELLHNQCDTEGLFLKRKVVEK</sequence>
<reference evidence="1 2" key="1">
    <citation type="submission" date="2020-05" db="EMBL/GenBank/DDBJ databases">
        <title>Complete genome of Desulfobulbus oligotrophicus.</title>
        <authorList>
            <person name="Podar M."/>
        </authorList>
    </citation>
    <scope>NUCLEOTIDE SEQUENCE [LARGE SCALE GENOMIC DNA]</scope>
    <source>
        <strain evidence="1 2">Prop6</strain>
    </source>
</reference>